<proteinExistence type="inferred from homology"/>
<evidence type="ECO:0000259" key="2">
    <source>
        <dbReference type="Pfam" id="PF04909"/>
    </source>
</evidence>
<dbReference type="Pfam" id="PF04909">
    <property type="entry name" value="Amidohydro_2"/>
    <property type="match status" value="1"/>
</dbReference>
<dbReference type="Gene3D" id="3.20.20.140">
    <property type="entry name" value="Metal-dependent hydrolases"/>
    <property type="match status" value="1"/>
</dbReference>
<evidence type="ECO:0000256" key="1">
    <source>
        <dbReference type="ARBA" id="ARBA00038310"/>
    </source>
</evidence>
<sequence>MKLDAHQHFWNYNTRDYGWIGEEMSVIRRSFLPEDLQPILTDSGISGCVAVQARQSLEETEWLLELADKHEFIKGVVGWVDLCSEEAASQLAGYAANPWLKGVRHVIQDEPDVKFVLREDFQRGIALLEQYNLAYDLLVSKEQLPHAVELVQKFPKQRFVIDHLAKPDIKAGVGSPWKETMEAIAAYPNVYCKLSGMVTEADWNHWKQEDFTFYLDTVLQAFGSERVMYGSDWPVCTVAGTYAEVINLLQTHVKRLPEAEQQLIFGDNCAAFYNL</sequence>
<dbReference type="InterPro" id="IPR006680">
    <property type="entry name" value="Amidohydro-rel"/>
</dbReference>
<dbReference type="PANTHER" id="PTHR43569">
    <property type="entry name" value="AMIDOHYDROLASE"/>
    <property type="match status" value="1"/>
</dbReference>
<reference evidence="3" key="1">
    <citation type="submission" date="2024-05" db="EMBL/GenBank/DDBJ databases">
        <title>Draft genome assemblies of 36 bacteria isolated from hibernating arctic ground squirrels.</title>
        <authorList>
            <person name="McKee H."/>
            <person name="Mullen L."/>
            <person name="Drown D.M."/>
            <person name="Duddleston K.N."/>
        </authorList>
    </citation>
    <scope>NUCLEOTIDE SEQUENCE</scope>
    <source>
        <strain evidence="3">AN1007</strain>
    </source>
</reference>
<dbReference type="RefSeq" id="WP_342555845.1">
    <property type="nucleotide sequence ID" value="NZ_CP159992.1"/>
</dbReference>
<dbReference type="GO" id="GO:0016787">
    <property type="term" value="F:hydrolase activity"/>
    <property type="evidence" value="ECO:0007669"/>
    <property type="project" value="InterPro"/>
</dbReference>
<feature type="domain" description="Amidohydrolase-related" evidence="2">
    <location>
        <begin position="4"/>
        <end position="275"/>
    </location>
</feature>
<dbReference type="InterPro" id="IPR032466">
    <property type="entry name" value="Metal_Hydrolase"/>
</dbReference>
<accession>A0AAU8NJT0</accession>
<dbReference type="SUPFAM" id="SSF51556">
    <property type="entry name" value="Metallo-dependent hydrolases"/>
    <property type="match status" value="1"/>
</dbReference>
<dbReference type="AlphaFoldDB" id="A0AAU8NJT0"/>
<dbReference type="InterPro" id="IPR052350">
    <property type="entry name" value="Metallo-dep_Lactonases"/>
</dbReference>
<dbReference type="EMBL" id="CP159992">
    <property type="protein sequence ID" value="XCP97552.1"/>
    <property type="molecule type" value="Genomic_DNA"/>
</dbReference>
<gene>
    <name evidence="3" type="ORF">ABXS70_12985</name>
</gene>
<dbReference type="PANTHER" id="PTHR43569:SF2">
    <property type="entry name" value="AMIDOHYDROLASE-RELATED DOMAIN-CONTAINING PROTEIN"/>
    <property type="match status" value="1"/>
</dbReference>
<name>A0AAU8NJT0_9BACL</name>
<comment type="similarity">
    <text evidence="1">Belongs to the metallo-dependent hydrolases superfamily.</text>
</comment>
<evidence type="ECO:0000313" key="3">
    <source>
        <dbReference type="EMBL" id="XCP97552.1"/>
    </source>
</evidence>
<organism evidence="3">
    <name type="scientific">Paenibacillus sp. AN1007</name>
    <dbReference type="NCBI Taxonomy" id="3151385"/>
    <lineage>
        <taxon>Bacteria</taxon>
        <taxon>Bacillati</taxon>
        <taxon>Bacillota</taxon>
        <taxon>Bacilli</taxon>
        <taxon>Bacillales</taxon>
        <taxon>Paenibacillaceae</taxon>
        <taxon>Paenibacillus</taxon>
    </lineage>
</organism>
<protein>
    <submittedName>
        <fullName evidence="3">Amidohydrolase family protein</fullName>
    </submittedName>
</protein>